<evidence type="ECO:0000256" key="1">
    <source>
        <dbReference type="ARBA" id="ARBA00008535"/>
    </source>
</evidence>
<dbReference type="EMBL" id="CAJHNH020001280">
    <property type="protein sequence ID" value="CAG5122402.1"/>
    <property type="molecule type" value="Genomic_DNA"/>
</dbReference>
<feature type="domain" description="AIG1-type G" evidence="4">
    <location>
        <begin position="35"/>
        <end position="255"/>
    </location>
</feature>
<evidence type="ECO:0000259" key="4">
    <source>
        <dbReference type="PROSITE" id="PS51720"/>
    </source>
</evidence>
<evidence type="ECO:0000256" key="2">
    <source>
        <dbReference type="ARBA" id="ARBA00022741"/>
    </source>
</evidence>
<evidence type="ECO:0000313" key="5">
    <source>
        <dbReference type="EMBL" id="CAG5122402.1"/>
    </source>
</evidence>
<dbReference type="PROSITE" id="PS51720">
    <property type="entry name" value="G_AIG1"/>
    <property type="match status" value="1"/>
</dbReference>
<accession>A0A8S3Z501</accession>
<proteinExistence type="inferred from homology"/>
<reference evidence="5" key="1">
    <citation type="submission" date="2021-04" db="EMBL/GenBank/DDBJ databases">
        <authorList>
            <consortium name="Molecular Ecology Group"/>
        </authorList>
    </citation>
    <scope>NUCLEOTIDE SEQUENCE</scope>
</reference>
<protein>
    <recommendedName>
        <fullName evidence="4">AIG1-type G domain-containing protein</fullName>
    </recommendedName>
</protein>
<dbReference type="SUPFAM" id="SSF52540">
    <property type="entry name" value="P-loop containing nucleoside triphosphate hydrolases"/>
    <property type="match status" value="1"/>
</dbReference>
<organism evidence="5 6">
    <name type="scientific">Candidula unifasciata</name>
    <dbReference type="NCBI Taxonomy" id="100452"/>
    <lineage>
        <taxon>Eukaryota</taxon>
        <taxon>Metazoa</taxon>
        <taxon>Spiralia</taxon>
        <taxon>Lophotrochozoa</taxon>
        <taxon>Mollusca</taxon>
        <taxon>Gastropoda</taxon>
        <taxon>Heterobranchia</taxon>
        <taxon>Euthyneura</taxon>
        <taxon>Panpulmonata</taxon>
        <taxon>Eupulmonata</taxon>
        <taxon>Stylommatophora</taxon>
        <taxon>Helicina</taxon>
        <taxon>Helicoidea</taxon>
        <taxon>Geomitridae</taxon>
        <taxon>Candidula</taxon>
    </lineage>
</organism>
<dbReference type="GO" id="GO:0005525">
    <property type="term" value="F:GTP binding"/>
    <property type="evidence" value="ECO:0007669"/>
    <property type="project" value="UniProtKB-KW"/>
</dbReference>
<name>A0A8S3Z501_9EUPU</name>
<dbReference type="AlphaFoldDB" id="A0A8S3Z501"/>
<keyword evidence="6" id="KW-1185">Reference proteome</keyword>
<dbReference type="OrthoDB" id="431287at2759"/>
<comment type="similarity">
    <text evidence="1">Belongs to the TRAFAC class TrmE-Era-EngA-EngB-Septin-like GTPase superfamily. AIG1/Toc34/Toc159-like paraseptin GTPase family. IAN subfamily.</text>
</comment>
<keyword evidence="2" id="KW-0547">Nucleotide-binding</keyword>
<dbReference type="InterPro" id="IPR045058">
    <property type="entry name" value="GIMA/IAN/Toc"/>
</dbReference>
<dbReference type="InterPro" id="IPR006703">
    <property type="entry name" value="G_AIG1"/>
</dbReference>
<keyword evidence="3" id="KW-0342">GTP-binding</keyword>
<comment type="caution">
    <text evidence="5">The sequence shown here is derived from an EMBL/GenBank/DDBJ whole genome shotgun (WGS) entry which is preliminary data.</text>
</comment>
<evidence type="ECO:0000256" key="3">
    <source>
        <dbReference type="ARBA" id="ARBA00023134"/>
    </source>
</evidence>
<dbReference type="PANTHER" id="PTHR10903">
    <property type="entry name" value="GTPASE, IMAP FAMILY MEMBER-RELATED"/>
    <property type="match status" value="1"/>
</dbReference>
<dbReference type="PANTHER" id="PTHR10903:SF184">
    <property type="entry name" value="GTP-BINDING PROTEIN A"/>
    <property type="match status" value="1"/>
</dbReference>
<dbReference type="FunFam" id="3.40.50.300:FF:000840">
    <property type="entry name" value="Immune-associated nucleotide-binding protein 9"/>
    <property type="match status" value="1"/>
</dbReference>
<gene>
    <name evidence="5" type="ORF">CUNI_LOCUS7960</name>
</gene>
<dbReference type="Proteomes" id="UP000678393">
    <property type="component" value="Unassembled WGS sequence"/>
</dbReference>
<sequence length="351" mass="39952">MSYFNRDENLQEVNIKNLIDFFQAASTVPTISDGKKQRNLLLLGKTGHGKSATGNSTLGHREFKSSSSASSVTSEVQCKQVEFNGFVINVIDTPGLADTTFKNRRAEEMQVVIENMKQAIHMSPGGIHAFLFVVSFSGRFTEEDRSCLDAFKQIFGPTFLEENGIIVFTHGDLFQGSMEEEETPDKSFKEWCREQTGPFGDLMKECKYRCLLFNNSQRDSAGKQNQLKQLVEQVRVFERSYTHEHFQQYCDLRNEFIIKLKLPELKASFQRLIDNLNSDVNELGRTRNANLSVVTQNAGQLEQRLAAEDGGTGLLDDMKAQLARTRQRIHNCMQIESERRRQENDSSCSIF</sequence>
<evidence type="ECO:0000313" key="6">
    <source>
        <dbReference type="Proteomes" id="UP000678393"/>
    </source>
</evidence>
<dbReference type="Gene3D" id="3.40.50.300">
    <property type="entry name" value="P-loop containing nucleotide triphosphate hydrolases"/>
    <property type="match status" value="1"/>
</dbReference>
<dbReference type="InterPro" id="IPR027417">
    <property type="entry name" value="P-loop_NTPase"/>
</dbReference>
<dbReference type="Pfam" id="PF04548">
    <property type="entry name" value="AIG1"/>
    <property type="match status" value="1"/>
</dbReference>